<dbReference type="Pfam" id="PF17820">
    <property type="entry name" value="PDZ_6"/>
    <property type="match status" value="1"/>
</dbReference>
<name>A0AAD8H8E6_9APIA</name>
<evidence type="ECO:0000313" key="3">
    <source>
        <dbReference type="Proteomes" id="UP001237642"/>
    </source>
</evidence>
<dbReference type="InterPro" id="IPR009003">
    <property type="entry name" value="Peptidase_S1_PA"/>
</dbReference>
<feature type="domain" description="PDZ" evidence="1">
    <location>
        <begin position="332"/>
        <end position="385"/>
    </location>
</feature>
<dbReference type="AlphaFoldDB" id="A0AAD8H8E6"/>
<comment type="caution">
    <text evidence="2">The sequence shown here is derived from an EMBL/GenBank/DDBJ whole genome shotgun (WGS) entry which is preliminary data.</text>
</comment>
<dbReference type="SUPFAM" id="SSF50156">
    <property type="entry name" value="PDZ domain-like"/>
    <property type="match status" value="1"/>
</dbReference>
<dbReference type="PANTHER" id="PTHR47389">
    <property type="entry name" value="OS09G0436400 PROTEIN"/>
    <property type="match status" value="1"/>
</dbReference>
<protein>
    <submittedName>
        <fullName evidence="2">Protease Do-like 14-like protein</fullName>
    </submittedName>
</protein>
<dbReference type="Proteomes" id="UP001237642">
    <property type="component" value="Unassembled WGS sequence"/>
</dbReference>
<dbReference type="Pfam" id="PF13365">
    <property type="entry name" value="Trypsin_2"/>
    <property type="match status" value="1"/>
</dbReference>
<dbReference type="Gene3D" id="2.40.10.10">
    <property type="entry name" value="Trypsin-like serine proteases"/>
    <property type="match status" value="2"/>
</dbReference>
<sequence length="416" mass="46533">MVRGKRKAMSSVPNPGMSLHSTETCCPKMYIPWEREKASNLLSPPDRHYCMNLALEHPKFRQHQENWYMDDEAKIALLKVSNSVVSLVSYIDGKKFMHGSGTIIESDNMMSIVLTSANIFRHAQDVLENDLPDDLKITVIYSSRGESYTGDVLAYDYHYNLAVIGFQPENPVSIAKIALIDDSLGVSLNPPSSVLRPHSKSYNLAPGDGVIAVGRYFYASFDLMGACGFYCLARSELDCKELFQTTCSITGCGDGGPMINYNGEVIGVYFHCRGFTSFMPVNISLKWWNYYKQHGKYCRPSLGFEAMNMYAADVDIIERVIMKFPSVCKGVIVERVIPGSPAHLAGLIENDVIFLCDGKPVQSFLEFFEIMWNRVGELVALVVARQDSVEPVHLDMISVEATQEQFNSWPGHGLKP</sequence>
<dbReference type="EMBL" id="JAUIZM010000009">
    <property type="protein sequence ID" value="KAK1362810.1"/>
    <property type="molecule type" value="Genomic_DNA"/>
</dbReference>
<keyword evidence="2" id="KW-0645">Protease</keyword>
<accession>A0AAD8H8E6</accession>
<dbReference type="InterPro" id="IPR036034">
    <property type="entry name" value="PDZ_sf"/>
</dbReference>
<dbReference type="GO" id="GO:0006508">
    <property type="term" value="P:proteolysis"/>
    <property type="evidence" value="ECO:0007669"/>
    <property type="project" value="UniProtKB-KW"/>
</dbReference>
<dbReference type="GO" id="GO:0008233">
    <property type="term" value="F:peptidase activity"/>
    <property type="evidence" value="ECO:0007669"/>
    <property type="project" value="UniProtKB-KW"/>
</dbReference>
<evidence type="ECO:0000259" key="1">
    <source>
        <dbReference type="Pfam" id="PF17820"/>
    </source>
</evidence>
<dbReference type="Gene3D" id="2.30.42.10">
    <property type="match status" value="1"/>
</dbReference>
<dbReference type="PANTHER" id="PTHR47389:SF4">
    <property type="entry name" value="OS09G0436400 PROTEIN"/>
    <property type="match status" value="1"/>
</dbReference>
<evidence type="ECO:0000313" key="2">
    <source>
        <dbReference type="EMBL" id="KAK1362810.1"/>
    </source>
</evidence>
<dbReference type="InterPro" id="IPR043504">
    <property type="entry name" value="Peptidase_S1_PA_chymotrypsin"/>
</dbReference>
<keyword evidence="2" id="KW-0378">Hydrolase</keyword>
<proteinExistence type="predicted"/>
<reference evidence="2" key="2">
    <citation type="submission" date="2023-05" db="EMBL/GenBank/DDBJ databases">
        <authorList>
            <person name="Schelkunov M.I."/>
        </authorList>
    </citation>
    <scope>NUCLEOTIDE SEQUENCE</scope>
    <source>
        <strain evidence="2">Hsosn_3</strain>
        <tissue evidence="2">Leaf</tissue>
    </source>
</reference>
<dbReference type="SUPFAM" id="SSF50494">
    <property type="entry name" value="Trypsin-like serine proteases"/>
    <property type="match status" value="1"/>
</dbReference>
<dbReference type="InterPro" id="IPR041489">
    <property type="entry name" value="PDZ_6"/>
</dbReference>
<reference evidence="2" key="1">
    <citation type="submission" date="2023-02" db="EMBL/GenBank/DDBJ databases">
        <title>Genome of toxic invasive species Heracleum sosnowskyi carries increased number of genes despite the absence of recent whole-genome duplications.</title>
        <authorList>
            <person name="Schelkunov M."/>
            <person name="Shtratnikova V."/>
            <person name="Makarenko M."/>
            <person name="Klepikova A."/>
            <person name="Omelchenko D."/>
            <person name="Novikova G."/>
            <person name="Obukhova E."/>
            <person name="Bogdanov V."/>
            <person name="Penin A."/>
            <person name="Logacheva M."/>
        </authorList>
    </citation>
    <scope>NUCLEOTIDE SEQUENCE</scope>
    <source>
        <strain evidence="2">Hsosn_3</strain>
        <tissue evidence="2">Leaf</tissue>
    </source>
</reference>
<keyword evidence="3" id="KW-1185">Reference proteome</keyword>
<organism evidence="2 3">
    <name type="scientific">Heracleum sosnowskyi</name>
    <dbReference type="NCBI Taxonomy" id="360622"/>
    <lineage>
        <taxon>Eukaryota</taxon>
        <taxon>Viridiplantae</taxon>
        <taxon>Streptophyta</taxon>
        <taxon>Embryophyta</taxon>
        <taxon>Tracheophyta</taxon>
        <taxon>Spermatophyta</taxon>
        <taxon>Magnoliopsida</taxon>
        <taxon>eudicotyledons</taxon>
        <taxon>Gunneridae</taxon>
        <taxon>Pentapetalae</taxon>
        <taxon>asterids</taxon>
        <taxon>campanulids</taxon>
        <taxon>Apiales</taxon>
        <taxon>Apiaceae</taxon>
        <taxon>Apioideae</taxon>
        <taxon>apioid superclade</taxon>
        <taxon>Tordylieae</taxon>
        <taxon>Tordyliinae</taxon>
        <taxon>Heracleum</taxon>
    </lineage>
</organism>
<gene>
    <name evidence="2" type="ORF">POM88_038371</name>
</gene>